<protein>
    <recommendedName>
        <fullName evidence="1">HTH rpiR-type domain-containing protein</fullName>
    </recommendedName>
</protein>
<dbReference type="SUPFAM" id="SSF46689">
    <property type="entry name" value="Homeodomain-like"/>
    <property type="match status" value="1"/>
</dbReference>
<evidence type="ECO:0000313" key="3">
    <source>
        <dbReference type="Proteomes" id="UP000234891"/>
    </source>
</evidence>
<gene>
    <name evidence="2" type="ORF">CDL26_07595</name>
</gene>
<dbReference type="GO" id="GO:0097367">
    <property type="term" value="F:carbohydrate derivative binding"/>
    <property type="evidence" value="ECO:0007669"/>
    <property type="project" value="InterPro"/>
</dbReference>
<reference evidence="2 3" key="1">
    <citation type="journal article" date="2017" name="Genome Med.">
        <title>A novel Ruminococcus gnavus clade enriched in inflammatory bowel disease patients.</title>
        <authorList>
            <person name="Hall A.B."/>
            <person name="Yassour M."/>
            <person name="Sauk J."/>
            <person name="Garner A."/>
            <person name="Jiang X."/>
            <person name="Arthur T."/>
            <person name="Lagoudas G.K."/>
            <person name="Vatanen T."/>
            <person name="Fornelos N."/>
            <person name="Wilson R."/>
            <person name="Bertha M."/>
            <person name="Cohen M."/>
            <person name="Garber J."/>
            <person name="Khalili H."/>
            <person name="Gevers D."/>
            <person name="Ananthakrishnan A.N."/>
            <person name="Kugathasan S."/>
            <person name="Lander E.S."/>
            <person name="Blainey P."/>
            <person name="Vlamakis H."/>
            <person name="Xavier R.J."/>
            <person name="Huttenhower C."/>
        </authorList>
    </citation>
    <scope>NUCLEOTIDE SEQUENCE [LARGE SCALE GENOMIC DNA]</scope>
    <source>
        <strain evidence="2 3">RJX1124</strain>
    </source>
</reference>
<dbReference type="GO" id="GO:1901135">
    <property type="term" value="P:carbohydrate derivative metabolic process"/>
    <property type="evidence" value="ECO:0007669"/>
    <property type="project" value="InterPro"/>
</dbReference>
<dbReference type="AlphaFoldDB" id="A0A2N5PUV4"/>
<dbReference type="InterPro" id="IPR047640">
    <property type="entry name" value="RpiR-like"/>
</dbReference>
<organism evidence="2 3">
    <name type="scientific">Mediterraneibacter gnavus</name>
    <name type="common">Ruminococcus gnavus</name>
    <dbReference type="NCBI Taxonomy" id="33038"/>
    <lineage>
        <taxon>Bacteria</taxon>
        <taxon>Bacillati</taxon>
        <taxon>Bacillota</taxon>
        <taxon>Clostridia</taxon>
        <taxon>Lachnospirales</taxon>
        <taxon>Lachnospiraceae</taxon>
        <taxon>Mediterraneibacter</taxon>
    </lineage>
</organism>
<sequence>MFIAGYRLLNLRNNLGNNSTDLHIVEVMLENINEIDKLSIETMAELCDVSKSKISKFVKQIGFEDYKEFRDFARNEKRRSGYLGYENKTMMWRYIAKEGWDPYLEILKKDLECFTDQMDRGALRRLAKAMYEHREVAALGSVYSQNVAVDFMYRMAEEGKYIRTYTYDTVQEEYLRNMNENTLVIIFSNSGQYLYGDGMRLNGHFKTYLKKMKGELALITSNEEAAKDPMVRYPILYSFSSNVQSHMLIERLIMEMLILEYKKIVKESKI</sequence>
<comment type="caution">
    <text evidence="2">The sequence shown here is derived from an EMBL/GenBank/DDBJ whole genome shotgun (WGS) entry which is preliminary data.</text>
</comment>
<evidence type="ECO:0000259" key="1">
    <source>
        <dbReference type="PROSITE" id="PS51071"/>
    </source>
</evidence>
<evidence type="ECO:0000313" key="2">
    <source>
        <dbReference type="EMBL" id="PLT72896.1"/>
    </source>
</evidence>
<dbReference type="Proteomes" id="UP000234891">
    <property type="component" value="Unassembled WGS sequence"/>
</dbReference>
<dbReference type="PANTHER" id="PTHR30514">
    <property type="entry name" value="GLUCOKINASE"/>
    <property type="match status" value="1"/>
</dbReference>
<dbReference type="InterPro" id="IPR000281">
    <property type="entry name" value="HTH_RpiR"/>
</dbReference>
<dbReference type="GO" id="GO:0003700">
    <property type="term" value="F:DNA-binding transcription factor activity"/>
    <property type="evidence" value="ECO:0007669"/>
    <property type="project" value="InterPro"/>
</dbReference>
<dbReference type="GO" id="GO:0003677">
    <property type="term" value="F:DNA binding"/>
    <property type="evidence" value="ECO:0007669"/>
    <property type="project" value="InterPro"/>
</dbReference>
<dbReference type="PANTHER" id="PTHR30514:SF1">
    <property type="entry name" value="HTH-TYPE TRANSCRIPTIONAL REGULATOR HEXR-RELATED"/>
    <property type="match status" value="1"/>
</dbReference>
<dbReference type="Pfam" id="PF01418">
    <property type="entry name" value="HTH_6"/>
    <property type="match status" value="1"/>
</dbReference>
<dbReference type="Gene3D" id="1.10.10.10">
    <property type="entry name" value="Winged helix-like DNA-binding domain superfamily/Winged helix DNA-binding domain"/>
    <property type="match status" value="1"/>
</dbReference>
<dbReference type="EMBL" id="NIHS01000010">
    <property type="protein sequence ID" value="PLT72896.1"/>
    <property type="molecule type" value="Genomic_DNA"/>
</dbReference>
<dbReference type="SUPFAM" id="SSF53697">
    <property type="entry name" value="SIS domain"/>
    <property type="match status" value="1"/>
</dbReference>
<dbReference type="RefSeq" id="WP_101870588.1">
    <property type="nucleotide sequence ID" value="NZ_OZ186741.1"/>
</dbReference>
<dbReference type="InterPro" id="IPR009057">
    <property type="entry name" value="Homeodomain-like_sf"/>
</dbReference>
<dbReference type="Gene3D" id="3.40.50.10490">
    <property type="entry name" value="Glucose-6-phosphate isomerase like protein, domain 1"/>
    <property type="match status" value="1"/>
</dbReference>
<proteinExistence type="predicted"/>
<dbReference type="PROSITE" id="PS51071">
    <property type="entry name" value="HTH_RPIR"/>
    <property type="match status" value="1"/>
</dbReference>
<name>A0A2N5PUV4_MEDGN</name>
<dbReference type="InterPro" id="IPR046348">
    <property type="entry name" value="SIS_dom_sf"/>
</dbReference>
<dbReference type="InterPro" id="IPR036388">
    <property type="entry name" value="WH-like_DNA-bd_sf"/>
</dbReference>
<accession>A0A2N5PUV4</accession>
<feature type="domain" description="HTH rpiR-type" evidence="1">
    <location>
        <begin position="4"/>
        <end position="80"/>
    </location>
</feature>